<comment type="caution">
    <text evidence="1">The sequence shown here is derived from an EMBL/GenBank/DDBJ whole genome shotgun (WGS) entry which is preliminary data.</text>
</comment>
<evidence type="ECO:0000313" key="2">
    <source>
        <dbReference type="Proteomes" id="UP001608902"/>
    </source>
</evidence>
<protein>
    <submittedName>
        <fullName evidence="1">Uncharacterized protein</fullName>
    </submittedName>
</protein>
<dbReference type="EMBL" id="JBGFUD010001594">
    <property type="protein sequence ID" value="MFH4976494.1"/>
    <property type="molecule type" value="Genomic_DNA"/>
</dbReference>
<accession>A0ABD6EEE1</accession>
<name>A0ABD6EEE1_9BILA</name>
<organism evidence="1 2">
    <name type="scientific">Gnathostoma spinigerum</name>
    <dbReference type="NCBI Taxonomy" id="75299"/>
    <lineage>
        <taxon>Eukaryota</taxon>
        <taxon>Metazoa</taxon>
        <taxon>Ecdysozoa</taxon>
        <taxon>Nematoda</taxon>
        <taxon>Chromadorea</taxon>
        <taxon>Rhabditida</taxon>
        <taxon>Spirurina</taxon>
        <taxon>Gnathostomatomorpha</taxon>
        <taxon>Gnathostomatoidea</taxon>
        <taxon>Gnathostomatidae</taxon>
        <taxon>Gnathostoma</taxon>
    </lineage>
</organism>
<gene>
    <name evidence="1" type="ORF">AB6A40_003203</name>
</gene>
<evidence type="ECO:0000313" key="1">
    <source>
        <dbReference type="EMBL" id="MFH4976494.1"/>
    </source>
</evidence>
<sequence length="75" mass="8592">MNRCIRSFISTSIYSSFRFLLGGDPFKHDDEWLPAHKFCTRKCDIKTHLCMKAIKGDKERCDKLPALCAKGIKGL</sequence>
<reference evidence="1 2" key="1">
    <citation type="submission" date="2024-08" db="EMBL/GenBank/DDBJ databases">
        <title>Gnathostoma spinigerum genome.</title>
        <authorList>
            <person name="Gonzalez-Bertolin B."/>
            <person name="Monzon S."/>
            <person name="Zaballos A."/>
            <person name="Jimenez P."/>
            <person name="Dekumyoy P."/>
            <person name="Varona S."/>
            <person name="Cuesta I."/>
            <person name="Sumanam S."/>
            <person name="Adisakwattana P."/>
            <person name="Gasser R.B."/>
            <person name="Hernandez-Gonzalez A."/>
            <person name="Young N.D."/>
            <person name="Perteguer M.J."/>
        </authorList>
    </citation>
    <scope>NUCLEOTIDE SEQUENCE [LARGE SCALE GENOMIC DNA]</scope>
    <source>
        <strain evidence="1">AL3</strain>
        <tissue evidence="1">Liver</tissue>
    </source>
</reference>
<keyword evidence="2" id="KW-1185">Reference proteome</keyword>
<proteinExistence type="predicted"/>
<dbReference type="AlphaFoldDB" id="A0ABD6EEE1"/>
<dbReference type="Proteomes" id="UP001608902">
    <property type="component" value="Unassembled WGS sequence"/>
</dbReference>